<keyword evidence="3" id="KW-1185">Reference proteome</keyword>
<proteinExistence type="predicted"/>
<feature type="chain" id="PRO_5032546501" evidence="1">
    <location>
        <begin position="18"/>
        <end position="56"/>
    </location>
</feature>
<organism evidence="2 3">
    <name type="scientific">Rhabdobacter roseus</name>
    <dbReference type="NCBI Taxonomy" id="1655419"/>
    <lineage>
        <taxon>Bacteria</taxon>
        <taxon>Pseudomonadati</taxon>
        <taxon>Bacteroidota</taxon>
        <taxon>Cytophagia</taxon>
        <taxon>Cytophagales</taxon>
        <taxon>Cytophagaceae</taxon>
        <taxon>Rhabdobacter</taxon>
    </lineage>
</organism>
<sequence>MKKLLAFAFVAGMMAFAACTSKPAEEGADTTSINMDIDTMTVDTSFADTTMMSDSL</sequence>
<dbReference type="PROSITE" id="PS51257">
    <property type="entry name" value="PROKAR_LIPOPROTEIN"/>
    <property type="match status" value="1"/>
</dbReference>
<dbReference type="RefSeq" id="WP_184169436.1">
    <property type="nucleotide sequence ID" value="NZ_JACHGF010000001.1"/>
</dbReference>
<name>A0A840TLB6_9BACT</name>
<dbReference type="EMBL" id="JACHGF010000001">
    <property type="protein sequence ID" value="MBB5282013.1"/>
    <property type="molecule type" value="Genomic_DNA"/>
</dbReference>
<dbReference type="Proteomes" id="UP000557307">
    <property type="component" value="Unassembled WGS sequence"/>
</dbReference>
<evidence type="ECO:0000313" key="2">
    <source>
        <dbReference type="EMBL" id="MBB5282013.1"/>
    </source>
</evidence>
<feature type="signal peptide" evidence="1">
    <location>
        <begin position="1"/>
        <end position="17"/>
    </location>
</feature>
<accession>A0A840TLB6</accession>
<evidence type="ECO:0000256" key="1">
    <source>
        <dbReference type="SAM" id="SignalP"/>
    </source>
</evidence>
<gene>
    <name evidence="2" type="ORF">HNQ92_000134</name>
</gene>
<reference evidence="2 3" key="1">
    <citation type="submission" date="2020-08" db="EMBL/GenBank/DDBJ databases">
        <title>Genomic Encyclopedia of Type Strains, Phase IV (KMG-IV): sequencing the most valuable type-strain genomes for metagenomic binning, comparative biology and taxonomic classification.</title>
        <authorList>
            <person name="Goeker M."/>
        </authorList>
    </citation>
    <scope>NUCLEOTIDE SEQUENCE [LARGE SCALE GENOMIC DNA]</scope>
    <source>
        <strain evidence="2 3">DSM 105074</strain>
    </source>
</reference>
<evidence type="ECO:0000313" key="3">
    <source>
        <dbReference type="Proteomes" id="UP000557307"/>
    </source>
</evidence>
<comment type="caution">
    <text evidence="2">The sequence shown here is derived from an EMBL/GenBank/DDBJ whole genome shotgun (WGS) entry which is preliminary data.</text>
</comment>
<keyword evidence="1" id="KW-0732">Signal</keyword>
<dbReference type="AlphaFoldDB" id="A0A840TLB6"/>
<protein>
    <submittedName>
        <fullName evidence="2">ABC-type proline/glycine betaine transport system substrate-binding protein</fullName>
    </submittedName>
</protein>